<dbReference type="InterPro" id="IPR021127">
    <property type="entry name" value="CRISPR_associated_Cas2"/>
</dbReference>
<keyword evidence="3" id="KW-0255">Endonuclease</keyword>
<dbReference type="Gene3D" id="3.30.70.240">
    <property type="match status" value="1"/>
</dbReference>
<dbReference type="GO" id="GO:0043571">
    <property type="term" value="P:maintenance of CRISPR repeat elements"/>
    <property type="evidence" value="ECO:0007669"/>
    <property type="project" value="InterPro"/>
</dbReference>
<dbReference type="eggNOG" id="COG1343">
    <property type="taxonomic scope" value="Bacteria"/>
</dbReference>
<accession>U4TWZ8</accession>
<dbReference type="Proteomes" id="UP000030647">
    <property type="component" value="Unassembled WGS sequence"/>
</dbReference>
<sequence length="46" mass="5244">MKSALLKTIDEEMDSLRFYNLGDNYKSKVTHVGTKNVLDLKGPLIF</sequence>
<keyword evidence="4" id="KW-0378">Hydrolase</keyword>
<evidence type="ECO:0000313" key="7">
    <source>
        <dbReference type="EMBL" id="ERL66328.1"/>
    </source>
</evidence>
<gene>
    <name evidence="7" type="ORF">L248_0007</name>
</gene>
<keyword evidence="5" id="KW-0460">Magnesium</keyword>
<keyword evidence="8" id="KW-1185">Reference proteome</keyword>
<dbReference type="CDD" id="cd09725">
    <property type="entry name" value="Cas2_I_II_III"/>
    <property type="match status" value="1"/>
</dbReference>
<dbReference type="STRING" id="1231336.L248_0007"/>
<dbReference type="GO" id="GO:0004521">
    <property type="term" value="F:RNA endonuclease activity"/>
    <property type="evidence" value="ECO:0007669"/>
    <property type="project" value="InterPro"/>
</dbReference>
<protein>
    <submittedName>
        <fullName evidence="7">Uncharacterized protein</fullName>
    </submittedName>
</protein>
<proteinExistence type="predicted"/>
<keyword evidence="1" id="KW-0540">Nuclease</keyword>
<evidence type="ECO:0000256" key="1">
    <source>
        <dbReference type="ARBA" id="ARBA00022722"/>
    </source>
</evidence>
<dbReference type="HOGENOM" id="CLU_161124_5_0_9"/>
<dbReference type="AlphaFoldDB" id="U4TWZ8"/>
<name>U4TWZ8_9LACO</name>
<evidence type="ECO:0000256" key="5">
    <source>
        <dbReference type="ARBA" id="ARBA00022842"/>
    </source>
</evidence>
<keyword evidence="2" id="KW-0479">Metal-binding</keyword>
<dbReference type="SUPFAM" id="SSF143430">
    <property type="entry name" value="TTP0101/SSO1404-like"/>
    <property type="match status" value="1"/>
</dbReference>
<evidence type="ECO:0000256" key="2">
    <source>
        <dbReference type="ARBA" id="ARBA00022723"/>
    </source>
</evidence>
<reference evidence="8" key="1">
    <citation type="journal article" date="2013" name="Genome Announc.">
        <title>Whole-Genome Sequencing of Lactobacillus shenzhenensis Strain LY-73T.</title>
        <authorList>
            <person name="Lin Z."/>
            <person name="Liu Z."/>
            <person name="Yang R."/>
            <person name="Zou Y."/>
            <person name="Wan D."/>
            <person name="Chen J."/>
            <person name="Guo M."/>
            <person name="Zhao J."/>
            <person name="Fang C."/>
            <person name="Yang R."/>
            <person name="Liu F."/>
        </authorList>
    </citation>
    <scope>NUCLEOTIDE SEQUENCE [LARGE SCALE GENOMIC DNA]</scope>
    <source>
        <strain evidence="8">LY-73</strain>
    </source>
</reference>
<evidence type="ECO:0000313" key="8">
    <source>
        <dbReference type="Proteomes" id="UP000030647"/>
    </source>
</evidence>
<evidence type="ECO:0000256" key="4">
    <source>
        <dbReference type="ARBA" id="ARBA00022801"/>
    </source>
</evidence>
<organism evidence="7 8">
    <name type="scientific">Schleiferilactobacillus shenzhenensis LY-73</name>
    <dbReference type="NCBI Taxonomy" id="1231336"/>
    <lineage>
        <taxon>Bacteria</taxon>
        <taxon>Bacillati</taxon>
        <taxon>Bacillota</taxon>
        <taxon>Bacilli</taxon>
        <taxon>Lactobacillales</taxon>
        <taxon>Lactobacillaceae</taxon>
        <taxon>Schleiferilactobacillus</taxon>
    </lineage>
</organism>
<evidence type="ECO:0000256" key="3">
    <source>
        <dbReference type="ARBA" id="ARBA00022759"/>
    </source>
</evidence>
<keyword evidence="6" id="KW-0051">Antiviral defense</keyword>
<evidence type="ECO:0000256" key="6">
    <source>
        <dbReference type="ARBA" id="ARBA00023118"/>
    </source>
</evidence>
<dbReference type="EMBL" id="KI271582">
    <property type="protein sequence ID" value="ERL66328.1"/>
    <property type="molecule type" value="Genomic_DNA"/>
</dbReference>